<dbReference type="Gene3D" id="3.40.50.2000">
    <property type="entry name" value="Glycogen Phosphorylase B"/>
    <property type="match status" value="1"/>
</dbReference>
<dbReference type="SUPFAM" id="SSF53756">
    <property type="entry name" value="UDP-Glycosyltransferase/glycogen phosphorylase"/>
    <property type="match status" value="1"/>
</dbReference>
<sequence>MNTPIHGLPPHLADLADSSAMSSARLAATLLRYEYEGGEEMLARKASRGHYGVDELAGMAAEATAGRPPSAETLAPLHSPSLYGFAYLMLGRAFGTDGNFRTAADLFALARTIADRDGNPHEYDRQDVQAHLAVGRADYVRRHTSQATPDVTTNSAESWYHWAVNLDLVSPFRGVEPASLETWQERFNAPFVERGLDPMRFEATDSPFDTVRTDAPAGSVDGPLISIVMPVWSPTESLLTATRSILEQTWANLEVILVDDHSPAGFEDVFARATALDDRVSYHRMPVNGGAYRARNHGLSIARGEYLGIQDGDDWSHPRRLERQMAEFADPKVVATLSKAIRLHTDLYITRVGSLAFAHSAPSLLMKRDVFDALGPFDLMRKGADTEYIERIATVYGLRSIVNLKVPLSLYQLTGGSLSREDFRPSWHRPARATYHSAFRHWHAKIAAGLTPPRSSLPDGSRAFPAPPDMEGTEYADLAPDVVVLTDPRPGPLAHAGAADEVAALAGAGLTVGVARMDALRFSSRQRHYPRADLLELMYRRVTDWALLGAPMTPRVLLVRDVDLLALPRSADAVAMRPASVAVVADRLPVGWDPVHVESVVRTMFAVDVQWLPATADVAEAITASGATGTVHAPRPMQVVRPARFPRRLLPGAPVVGVVDAATEAIEVADRRGLADALPVGADVRVLEAEPRGLPRPDALRLAAGTIDTTAFYDMCDVVVVPRTKTAGATLLRPALEAMARGCVVVVEPALRPLLGDAALYLDDPDVAGAVQRLTADPALHAEQQQRSLQFCETELAPAAFADSVAALATTTPTSTRGVR</sequence>
<dbReference type="SUPFAM" id="SSF53448">
    <property type="entry name" value="Nucleotide-diphospho-sugar transferases"/>
    <property type="match status" value="1"/>
</dbReference>
<dbReference type="RefSeq" id="WP_119703673.1">
    <property type="nucleotide sequence ID" value="NZ_JBHSOI010000001.1"/>
</dbReference>
<dbReference type="PANTHER" id="PTHR22916:SF3">
    <property type="entry name" value="UDP-GLCNAC:BETAGAL BETA-1,3-N-ACETYLGLUCOSAMINYLTRANSFERASE-LIKE PROTEIN 1"/>
    <property type="match status" value="1"/>
</dbReference>
<dbReference type="PANTHER" id="PTHR22916">
    <property type="entry name" value="GLYCOSYLTRANSFERASE"/>
    <property type="match status" value="1"/>
</dbReference>
<reference evidence="2 3" key="1">
    <citation type="submission" date="2018-08" db="EMBL/GenBank/DDBJ databases">
        <title>Aeromicrobium sp. M2KJ-4, whole genome shotgun sequence.</title>
        <authorList>
            <person name="Tuo L."/>
        </authorList>
    </citation>
    <scope>NUCLEOTIDE SEQUENCE [LARGE SCALE GENOMIC DNA]</scope>
    <source>
        <strain evidence="2 3">M2KJ-4</strain>
    </source>
</reference>
<evidence type="ECO:0000259" key="1">
    <source>
        <dbReference type="Pfam" id="PF00535"/>
    </source>
</evidence>
<dbReference type="AlphaFoldDB" id="A0A371PCD8"/>
<dbReference type="GO" id="GO:0016758">
    <property type="term" value="F:hexosyltransferase activity"/>
    <property type="evidence" value="ECO:0007669"/>
    <property type="project" value="UniProtKB-ARBA"/>
</dbReference>
<feature type="domain" description="Glycosyltransferase 2-like" evidence="1">
    <location>
        <begin position="226"/>
        <end position="385"/>
    </location>
</feature>
<gene>
    <name evidence="2" type="ORF">DX116_08475</name>
</gene>
<keyword evidence="3" id="KW-1185">Reference proteome</keyword>
<proteinExistence type="predicted"/>
<dbReference type="EMBL" id="QUBR01000001">
    <property type="protein sequence ID" value="REK73563.1"/>
    <property type="molecule type" value="Genomic_DNA"/>
</dbReference>
<dbReference type="CDD" id="cd00761">
    <property type="entry name" value="Glyco_tranf_GTA_type"/>
    <property type="match status" value="1"/>
</dbReference>
<dbReference type="Pfam" id="PF00535">
    <property type="entry name" value="Glycos_transf_2"/>
    <property type="match status" value="1"/>
</dbReference>
<dbReference type="Proteomes" id="UP000265581">
    <property type="component" value="Unassembled WGS sequence"/>
</dbReference>
<dbReference type="OrthoDB" id="8549922at2"/>
<dbReference type="InterPro" id="IPR001173">
    <property type="entry name" value="Glyco_trans_2-like"/>
</dbReference>
<evidence type="ECO:0000313" key="2">
    <source>
        <dbReference type="EMBL" id="REK73563.1"/>
    </source>
</evidence>
<dbReference type="Gene3D" id="3.90.550.10">
    <property type="entry name" value="Spore Coat Polysaccharide Biosynthesis Protein SpsA, Chain A"/>
    <property type="match status" value="1"/>
</dbReference>
<organism evidence="2 3">
    <name type="scientific">Aeromicrobium endophyticum</name>
    <dbReference type="NCBI Taxonomy" id="2292704"/>
    <lineage>
        <taxon>Bacteria</taxon>
        <taxon>Bacillati</taxon>
        <taxon>Actinomycetota</taxon>
        <taxon>Actinomycetes</taxon>
        <taxon>Propionibacteriales</taxon>
        <taxon>Nocardioidaceae</taxon>
        <taxon>Aeromicrobium</taxon>
    </lineage>
</organism>
<keyword evidence="2" id="KW-0808">Transferase</keyword>
<protein>
    <submittedName>
        <fullName evidence="2">Glycosyltransferase</fullName>
    </submittedName>
</protein>
<comment type="caution">
    <text evidence="2">The sequence shown here is derived from an EMBL/GenBank/DDBJ whole genome shotgun (WGS) entry which is preliminary data.</text>
</comment>
<dbReference type="InterPro" id="IPR029044">
    <property type="entry name" value="Nucleotide-diphossugar_trans"/>
</dbReference>
<evidence type="ECO:0000313" key="3">
    <source>
        <dbReference type="Proteomes" id="UP000265581"/>
    </source>
</evidence>
<name>A0A371PCD8_9ACTN</name>
<accession>A0A371PCD8</accession>